<organism evidence="1 2">
    <name type="scientific">Athelia psychrophila</name>
    <dbReference type="NCBI Taxonomy" id="1759441"/>
    <lineage>
        <taxon>Eukaryota</taxon>
        <taxon>Fungi</taxon>
        <taxon>Dikarya</taxon>
        <taxon>Basidiomycota</taxon>
        <taxon>Agaricomycotina</taxon>
        <taxon>Agaricomycetes</taxon>
        <taxon>Agaricomycetidae</taxon>
        <taxon>Atheliales</taxon>
        <taxon>Atheliaceae</taxon>
        <taxon>Athelia</taxon>
    </lineage>
</organism>
<sequence>MVLAGQKVEGKIDSVWCGLARGQQLKTAQHSTGWPKGSRWKQAQYSTSWPESRQRNKFSVAMAGQEVARETDSVWHGLARGQQLKRVQHSMGWPKGRILYRISVVLAGQSEIPKQGQHSAGWPGCTWGSNLEPHWLAR</sequence>
<dbReference type="Proteomes" id="UP000076532">
    <property type="component" value="Unassembled WGS sequence"/>
</dbReference>
<keyword evidence="2" id="KW-1185">Reference proteome</keyword>
<evidence type="ECO:0000313" key="1">
    <source>
        <dbReference type="EMBL" id="KZP27380.1"/>
    </source>
</evidence>
<gene>
    <name evidence="1" type="ORF">FIBSPDRAFT_886611</name>
</gene>
<dbReference type="AlphaFoldDB" id="A0A166QP07"/>
<name>A0A166QP07_9AGAM</name>
<accession>A0A166QP07</accession>
<reference evidence="1 2" key="1">
    <citation type="journal article" date="2016" name="Mol. Biol. Evol.">
        <title>Comparative Genomics of Early-Diverging Mushroom-Forming Fungi Provides Insights into the Origins of Lignocellulose Decay Capabilities.</title>
        <authorList>
            <person name="Nagy L.G."/>
            <person name="Riley R."/>
            <person name="Tritt A."/>
            <person name="Adam C."/>
            <person name="Daum C."/>
            <person name="Floudas D."/>
            <person name="Sun H."/>
            <person name="Yadav J.S."/>
            <person name="Pangilinan J."/>
            <person name="Larsson K.H."/>
            <person name="Matsuura K."/>
            <person name="Barry K."/>
            <person name="Labutti K."/>
            <person name="Kuo R."/>
            <person name="Ohm R.A."/>
            <person name="Bhattacharya S.S."/>
            <person name="Shirouzu T."/>
            <person name="Yoshinaga Y."/>
            <person name="Martin F.M."/>
            <person name="Grigoriev I.V."/>
            <person name="Hibbett D.S."/>
        </authorList>
    </citation>
    <scope>NUCLEOTIDE SEQUENCE [LARGE SCALE GENOMIC DNA]</scope>
    <source>
        <strain evidence="1 2">CBS 109695</strain>
    </source>
</reference>
<proteinExistence type="predicted"/>
<dbReference type="EMBL" id="KV417509">
    <property type="protein sequence ID" value="KZP27380.1"/>
    <property type="molecule type" value="Genomic_DNA"/>
</dbReference>
<protein>
    <submittedName>
        <fullName evidence="1">Uncharacterized protein</fullName>
    </submittedName>
</protein>
<evidence type="ECO:0000313" key="2">
    <source>
        <dbReference type="Proteomes" id="UP000076532"/>
    </source>
</evidence>